<evidence type="ECO:0000256" key="1">
    <source>
        <dbReference type="SAM" id="MobiDB-lite"/>
    </source>
</evidence>
<gene>
    <name evidence="2" type="ORF">PVAP13_7KG188500</name>
</gene>
<protein>
    <submittedName>
        <fullName evidence="2">Uncharacterized protein</fullName>
    </submittedName>
</protein>
<accession>A0A8T0QIF5</accession>
<name>A0A8T0QIF5_PANVG</name>
<dbReference type="AlphaFoldDB" id="A0A8T0QIF5"/>
<dbReference type="EMBL" id="CM029049">
    <property type="protein sequence ID" value="KAG2572579.1"/>
    <property type="molecule type" value="Genomic_DNA"/>
</dbReference>
<feature type="region of interest" description="Disordered" evidence="1">
    <location>
        <begin position="67"/>
        <end position="86"/>
    </location>
</feature>
<evidence type="ECO:0000313" key="2">
    <source>
        <dbReference type="EMBL" id="KAG2572579.1"/>
    </source>
</evidence>
<keyword evidence="3" id="KW-1185">Reference proteome</keyword>
<feature type="compositionally biased region" description="Pro residues" evidence="1">
    <location>
        <begin position="76"/>
        <end position="86"/>
    </location>
</feature>
<reference evidence="2" key="1">
    <citation type="submission" date="2020-05" db="EMBL/GenBank/DDBJ databases">
        <title>WGS assembly of Panicum virgatum.</title>
        <authorList>
            <person name="Lovell J.T."/>
            <person name="Jenkins J."/>
            <person name="Shu S."/>
            <person name="Juenger T.E."/>
            <person name="Schmutz J."/>
        </authorList>
    </citation>
    <scope>NUCLEOTIDE SEQUENCE</scope>
    <source>
        <strain evidence="2">AP13</strain>
    </source>
</reference>
<organism evidence="2 3">
    <name type="scientific">Panicum virgatum</name>
    <name type="common">Blackwell switchgrass</name>
    <dbReference type="NCBI Taxonomy" id="38727"/>
    <lineage>
        <taxon>Eukaryota</taxon>
        <taxon>Viridiplantae</taxon>
        <taxon>Streptophyta</taxon>
        <taxon>Embryophyta</taxon>
        <taxon>Tracheophyta</taxon>
        <taxon>Spermatophyta</taxon>
        <taxon>Magnoliopsida</taxon>
        <taxon>Liliopsida</taxon>
        <taxon>Poales</taxon>
        <taxon>Poaceae</taxon>
        <taxon>PACMAD clade</taxon>
        <taxon>Panicoideae</taxon>
        <taxon>Panicodae</taxon>
        <taxon>Paniceae</taxon>
        <taxon>Panicinae</taxon>
        <taxon>Panicum</taxon>
        <taxon>Panicum sect. Hiantes</taxon>
    </lineage>
</organism>
<proteinExistence type="predicted"/>
<evidence type="ECO:0000313" key="3">
    <source>
        <dbReference type="Proteomes" id="UP000823388"/>
    </source>
</evidence>
<sequence length="128" mass="14669">MRTTTEAVRDERQSESYDLLRWTSPLVCRIKLQPLTIRRARRTSKGAADDVANPCLPFGHVRAAATARPGQANPWRRPPVQIPGPDWPPHESYRFVAIAPPLTERRAAEDFFFWGSDYVTQQSSKKFF</sequence>
<dbReference type="Proteomes" id="UP000823388">
    <property type="component" value="Chromosome 7K"/>
</dbReference>
<comment type="caution">
    <text evidence="2">The sequence shown here is derived from an EMBL/GenBank/DDBJ whole genome shotgun (WGS) entry which is preliminary data.</text>
</comment>